<dbReference type="SUPFAM" id="SSF52200">
    <property type="entry name" value="Toll/Interleukin receptor TIR domain"/>
    <property type="match status" value="1"/>
</dbReference>
<dbReference type="EMBL" id="BLLF01004177">
    <property type="protein sequence ID" value="GFH29087.1"/>
    <property type="molecule type" value="Genomic_DNA"/>
</dbReference>
<accession>A0A6A0AB03</accession>
<reference evidence="2 3" key="1">
    <citation type="submission" date="2020-02" db="EMBL/GenBank/DDBJ databases">
        <title>Draft genome sequence of Haematococcus lacustris strain NIES-144.</title>
        <authorList>
            <person name="Morimoto D."/>
            <person name="Nakagawa S."/>
            <person name="Yoshida T."/>
            <person name="Sawayama S."/>
        </authorList>
    </citation>
    <scope>NUCLEOTIDE SEQUENCE [LARGE SCALE GENOMIC DNA]</scope>
    <source>
        <strain evidence="2 3">NIES-144</strain>
    </source>
</reference>
<dbReference type="InterPro" id="IPR035897">
    <property type="entry name" value="Toll_tir_struct_dom_sf"/>
</dbReference>
<comment type="caution">
    <text evidence="2">The sequence shown here is derived from an EMBL/GenBank/DDBJ whole genome shotgun (WGS) entry which is preliminary data.</text>
</comment>
<feature type="domain" description="TIR" evidence="1">
    <location>
        <begin position="19"/>
        <end position="102"/>
    </location>
</feature>
<dbReference type="AlphaFoldDB" id="A0A6A0AB03"/>
<dbReference type="InterPro" id="IPR000157">
    <property type="entry name" value="TIR_dom"/>
</dbReference>
<dbReference type="Proteomes" id="UP000485058">
    <property type="component" value="Unassembled WGS sequence"/>
</dbReference>
<sequence>MPPRVKEMGSKSQGGDGIILRLQAALEAQGFSVFVGESDIEGGDSWTQAIQRAIDGCAIFIPVCSATFGAGGWTYKEVLYALSEHKAMIPVWHSSTYPPPDLKMMIQSFQRVPRGALPLTECDFDEVVTEQEASSGRLGVKPAGKQLIALAARHSAAAA</sequence>
<organism evidence="2 3">
    <name type="scientific">Haematococcus lacustris</name>
    <name type="common">Green alga</name>
    <name type="synonym">Haematococcus pluvialis</name>
    <dbReference type="NCBI Taxonomy" id="44745"/>
    <lineage>
        <taxon>Eukaryota</taxon>
        <taxon>Viridiplantae</taxon>
        <taxon>Chlorophyta</taxon>
        <taxon>core chlorophytes</taxon>
        <taxon>Chlorophyceae</taxon>
        <taxon>CS clade</taxon>
        <taxon>Chlamydomonadales</taxon>
        <taxon>Haematococcaceae</taxon>
        <taxon>Haematococcus</taxon>
    </lineage>
</organism>
<evidence type="ECO:0000259" key="1">
    <source>
        <dbReference type="Pfam" id="PF13676"/>
    </source>
</evidence>
<protein>
    <submittedName>
        <fullName evidence="2">Ankyrin-1</fullName>
    </submittedName>
</protein>
<gene>
    <name evidence="2" type="ORF">HaLaN_27688</name>
</gene>
<dbReference type="GO" id="GO:0007165">
    <property type="term" value="P:signal transduction"/>
    <property type="evidence" value="ECO:0007669"/>
    <property type="project" value="InterPro"/>
</dbReference>
<evidence type="ECO:0000313" key="3">
    <source>
        <dbReference type="Proteomes" id="UP000485058"/>
    </source>
</evidence>
<name>A0A6A0AB03_HAELA</name>
<dbReference type="Gene3D" id="3.40.50.10140">
    <property type="entry name" value="Toll/interleukin-1 receptor homology (TIR) domain"/>
    <property type="match status" value="1"/>
</dbReference>
<dbReference type="Pfam" id="PF13676">
    <property type="entry name" value="TIR_2"/>
    <property type="match status" value="1"/>
</dbReference>
<keyword evidence="3" id="KW-1185">Reference proteome</keyword>
<evidence type="ECO:0000313" key="2">
    <source>
        <dbReference type="EMBL" id="GFH29087.1"/>
    </source>
</evidence>
<proteinExistence type="predicted"/>